<protein>
    <submittedName>
        <fullName evidence="2">PA14 domain-containing protein</fullName>
    </submittedName>
</protein>
<evidence type="ECO:0000313" key="3">
    <source>
        <dbReference type="Proteomes" id="UP001165367"/>
    </source>
</evidence>
<accession>A0ABS9KN47</accession>
<reference evidence="2" key="1">
    <citation type="submission" date="2022-01" db="EMBL/GenBank/DDBJ databases">
        <authorList>
            <person name="Jo J.-H."/>
            <person name="Im W.-T."/>
        </authorList>
    </citation>
    <scope>NUCLEOTIDE SEQUENCE</scope>
    <source>
        <strain evidence="2">NA20</strain>
    </source>
</reference>
<comment type="caution">
    <text evidence="2">The sequence shown here is derived from an EMBL/GenBank/DDBJ whole genome shotgun (WGS) entry which is preliminary data.</text>
</comment>
<gene>
    <name evidence="2" type="ORF">LZZ85_05570</name>
</gene>
<dbReference type="InterPro" id="IPR037524">
    <property type="entry name" value="PA14/GLEYA"/>
</dbReference>
<dbReference type="Gene3D" id="2.60.120.1560">
    <property type="match status" value="1"/>
</dbReference>
<dbReference type="RefSeq" id="WP_237869421.1">
    <property type="nucleotide sequence ID" value="NZ_JAKLTR010000003.1"/>
</dbReference>
<feature type="domain" description="PA14" evidence="1">
    <location>
        <begin position="2233"/>
        <end position="2390"/>
    </location>
</feature>
<dbReference type="EMBL" id="JAKLTR010000003">
    <property type="protein sequence ID" value="MCG2613736.1"/>
    <property type="molecule type" value="Genomic_DNA"/>
</dbReference>
<organism evidence="2 3">
    <name type="scientific">Terrimonas ginsenosidimutans</name>
    <dbReference type="NCBI Taxonomy" id="2908004"/>
    <lineage>
        <taxon>Bacteria</taxon>
        <taxon>Pseudomonadati</taxon>
        <taxon>Bacteroidota</taxon>
        <taxon>Chitinophagia</taxon>
        <taxon>Chitinophagales</taxon>
        <taxon>Chitinophagaceae</taxon>
        <taxon>Terrimonas</taxon>
    </lineage>
</organism>
<dbReference type="Proteomes" id="UP001165367">
    <property type="component" value="Unassembled WGS sequence"/>
</dbReference>
<dbReference type="InterPro" id="IPR011658">
    <property type="entry name" value="PA14_dom"/>
</dbReference>
<dbReference type="Pfam" id="PF07691">
    <property type="entry name" value="PA14"/>
    <property type="match status" value="1"/>
</dbReference>
<dbReference type="SMART" id="SM00758">
    <property type="entry name" value="PA14"/>
    <property type="match status" value="1"/>
</dbReference>
<dbReference type="Gene3D" id="2.60.120.260">
    <property type="entry name" value="Galactose-binding domain-like"/>
    <property type="match status" value="1"/>
</dbReference>
<dbReference type="SUPFAM" id="SSF56988">
    <property type="entry name" value="Anthrax protective antigen"/>
    <property type="match status" value="1"/>
</dbReference>
<evidence type="ECO:0000313" key="2">
    <source>
        <dbReference type="EMBL" id="MCG2613736.1"/>
    </source>
</evidence>
<dbReference type="PROSITE" id="PS51820">
    <property type="entry name" value="PA14"/>
    <property type="match status" value="1"/>
</dbReference>
<sequence>MINALNRYRKHVAWLLFLLIYGELAGTLYAQNMQNRAIRFTRPADYVVAAPAKLSPMLMPEPAPIPTPTQDPQPSLPPEDIKEEQAEFIGGPGQPEMSSFRSVSADNMVNLFTGDFSYSIPLLDVGGYPVNLFYNAGVSMDQEASWVGLGWNLNPGTVNRNMRGLPDDYNGVDEVTNVQSMGSDLTVGVSGQKNFEFAGNSAFPGAFTGGIFYNNRRGLGIEGGLSGEFTAHQSMTIKNKDEKTVDASIPTVGVEAGITLNSQYGMTLNGGFSVYEFNKKKYNQFGLSTSVGYNSRQGLTDLKIAGEYRTYKEIEKNAGLALVGDGNMNLSTSISFARASFTPTIRMPVTRVNQFYKLKLGKEKLAFFSNAEISGYLNESRIDNNDKIQTKPAYGYMHYELGKNDKDALLDFNRLNDGTFTSNKPMISMPVYTHDVFTINGEGTGGSFRAYRNNPGYVRDNETKSKSSSFTVSLDLGPGKFFHGGTILGGIFSPAMVEEWKANNLLRTATAFRGTDGLHQGVYFKNPGEKAIIDEAYYNSVGGDQLIRPFLTSINSPSPLLASAYQVYNKDREIERIAPITSNVFRKERDKRTQVISYFTAEEAADIGLDKKIYSYKDDVFPVGTCTDPLIKTPIDRYNRLDPSFYRKGHHISQVNVLEGDGRRYVYGIPVYQVKQKEVTFSTEATPSNQLITYSGNDNSIKNDKGRDHYFQSQEMGGYAHSFLLTAILSPDYVDVLGDGLTDDDLGTGIKFNYNRVDMRMGRLGRFWNTFKWRMPLGQNTANFNEGMKADARDDKGMYTYGEKELWYLHSIESKNMIATFRTSVRKDGKQVVNENGGTASNIQAYSQKKLDRIDLYTKADLLKNPTTAKPIKTVHFSYSYKLCTSYPLNGEVGVDGGKLTLDSIWFSFNGNQRQSRNRYAFKYAADKGAISANPSYNSSHNDRWGNYKPNTGNDNNISNADFPFAAQDQTKANAYASAWNLEKILLPGGGSMNVEYESDDYAFVQDKRAAQMTKIAGFSKGPSLTPTYDLYSYAGGGADVKAADHRFVFFDVPEELTNKTQIAELYLKDLKQLLLKLSVEMPKGNIGIPKMHEMITVYGTIQNYDIVPGNNHRFYIELEETGRGSSPMVETAMQILKDQLPHRAYPGYEVKGNGLVQVVRAVYGFLHAFYQGMAGFETTIKVAGGCKKVDPTYAFARLSNPNLKKLGGGHRVKRVVIADNWSKMTKRGNELATGLPDSYYGQEYEYTRTEEVNGLPVVVSSGVASYEPGVGNEENPFREVLKYQEKQFLGPTDHSNVELPVAETFFPAPSVGYSKVTVKSIHNKSTKRIRSGVGRQETEFFTTRDFPAFSDYTNFDPQSRRLYRPPFLNKILNFNKKDYVTLTQGFRVVLNDMNGKMKSQTSYPENEEKTPISSTKYVYRTIETGDNKMQLDNVLPVISGPDGIVTQKLIGKDIEVMNDFREHVSYTYSRQIPLNVDVFPIGPFPVVLPSIFKMAFRDESMYRSASTLKVVNQYGILDSIINNDKGSIVTTKNLVYDAETGEVLVSRTNNEFKKPVYKFSYPAWWVNSGMEQAYRNIDMVYRGVFFRNGKIENLSPQQMATFESGDELYVTIDNRDPIAESIGCIIGGYPSTIAPGTANLIWAVALNKDDRNAGSNEFIFLDRTGQPFNAKSATIRVVRSGKRNMIGASVGNIVSMENPVKEIEEGVHRLVFNDNTDVLNAGAMEFREKWRAQQMFYTKDSLMTITRQAPLRNAVASLTNWRVINQYDANNGTPQVRHEIRPPYVLARHKSFGTSKKKTHVRDRSYMLFDISSIPSGQTIYSAKLSLSAHTAKPNGPFVDHSFFGENKHNNASPHYRDMEVPIGLYNFRLSRTLSGWPVDNDNNAWMNMLSDEGGRGDGFERIVTGPATSTQSYEQGTPTDSRIDITTLFKGMYRDKNDPAKGYASGIVMRMLYDTNWNRIMERRVCFFPNATSGEYSVSPYIAVQYFNCSEAYGLPGNPAGPPPGQQTVPCVSQELVTLCLSVFNKKQMNPYVEGVLGNWRSLRSYVYYGERRESDPVPGTDISKMGVIKLFEPYWTLAASNAEKIVPSGSAKWTWNSEVTLYNRKGAELENRDPLGRYNAGIYGYLETLPLAVANNSKLRESAYEGFEDYDYTDNPCPPYCNPYPRHFNSGIDPTMRVSNQAHTGKYSAKIPQQTTYTMPLRVTPDDVNTKPDVMIRVLKTPYDKVTVTPQGTGLTAIYRNNFDYSGPATVTVPAETRFYHNITYERDGFRPPTCTSTLPNGINCTYSSVEWNGYLQVATSGTYKFDATMFDDEAAVYIDDNNDDVAEKVLFFGNIHGTHIVEPVSLIAGKAYRIKFLFRNGAKEGFVNFVWKTPDENGVFSESRPWLPLNPLNFYPVGQKAAAENAIDTVTYICEKPDTIQAIKNHLIQPFSMVPGSKMVASVWVKMGENDCLCPSYEGQLLLNINTSSTGETIGQLRPKERVIEGWQQYEGIFTVPMSGSLIIEFNANAPGKALYFDDLRVHPFNGNMKSFVYDQVTLRLSAELDENNFATFYEYDDEGTPVRVKKETKNGIKTIKETRSSLQKNNIEL</sequence>
<evidence type="ECO:0000259" key="1">
    <source>
        <dbReference type="PROSITE" id="PS51820"/>
    </source>
</evidence>
<proteinExistence type="predicted"/>
<name>A0ABS9KN47_9BACT</name>
<keyword evidence="3" id="KW-1185">Reference proteome</keyword>